<reference evidence="2 3" key="1">
    <citation type="submission" date="2017-11" db="EMBL/GenBank/DDBJ databases">
        <title>De novo assembly and phasing of dikaryotic genomes from two isolates of Puccinia coronata f. sp. avenae, the causal agent of oat crown rust.</title>
        <authorList>
            <person name="Miller M.E."/>
            <person name="Zhang Y."/>
            <person name="Omidvar V."/>
            <person name="Sperschneider J."/>
            <person name="Schwessinger B."/>
            <person name="Raley C."/>
            <person name="Palmer J.M."/>
            <person name="Garnica D."/>
            <person name="Upadhyaya N."/>
            <person name="Rathjen J."/>
            <person name="Taylor J.M."/>
            <person name="Park R.F."/>
            <person name="Dodds P.N."/>
            <person name="Hirsch C.D."/>
            <person name="Kianian S.F."/>
            <person name="Figueroa M."/>
        </authorList>
    </citation>
    <scope>NUCLEOTIDE SEQUENCE [LARGE SCALE GENOMIC DNA]</scope>
    <source>
        <strain evidence="2">12SD80</strain>
    </source>
</reference>
<dbReference type="Proteomes" id="UP000235392">
    <property type="component" value="Unassembled WGS sequence"/>
</dbReference>
<gene>
    <name evidence="2" type="ORF">PCASD_01335</name>
</gene>
<accession>A0A2N5VJ26</accession>
<feature type="region of interest" description="Disordered" evidence="1">
    <location>
        <begin position="1"/>
        <end position="21"/>
    </location>
</feature>
<dbReference type="EMBL" id="PGCI01000013">
    <property type="protein sequence ID" value="PLW49991.1"/>
    <property type="molecule type" value="Genomic_DNA"/>
</dbReference>
<evidence type="ECO:0000256" key="1">
    <source>
        <dbReference type="SAM" id="MobiDB-lite"/>
    </source>
</evidence>
<name>A0A2N5VJ26_9BASI</name>
<comment type="caution">
    <text evidence="2">The sequence shown here is derived from an EMBL/GenBank/DDBJ whole genome shotgun (WGS) entry which is preliminary data.</text>
</comment>
<evidence type="ECO:0000313" key="2">
    <source>
        <dbReference type="EMBL" id="PLW49991.1"/>
    </source>
</evidence>
<organism evidence="2 3">
    <name type="scientific">Puccinia coronata f. sp. avenae</name>
    <dbReference type="NCBI Taxonomy" id="200324"/>
    <lineage>
        <taxon>Eukaryota</taxon>
        <taxon>Fungi</taxon>
        <taxon>Dikarya</taxon>
        <taxon>Basidiomycota</taxon>
        <taxon>Pucciniomycotina</taxon>
        <taxon>Pucciniomycetes</taxon>
        <taxon>Pucciniales</taxon>
        <taxon>Pucciniaceae</taxon>
        <taxon>Puccinia</taxon>
    </lineage>
</organism>
<sequence length="253" mass="29105">MDGGSPKYCSTPTEYDFPTEPDHTYEEEESYLWCPAQVVPVAIDYCLFFQMLGLTVTHHTWTGTLPVWWLLAPPNNLAHLNMDLQGITWKKCQEDVYEHIVSRHALLKSYIQHTNHRQETSWFGHINGDKLYGGHDGKGVQILNHLQFLDFATWAYNTYPCDIKIQVVMTEPPEAQNASRLDVKELHFCGITDKDRERYCASLNLITSKSSATVIDIEQVAARMPPRTDVFVTPPDWTIICDTQTRQWPHVIP</sequence>
<proteinExistence type="predicted"/>
<protein>
    <submittedName>
        <fullName evidence="2">Uncharacterized protein</fullName>
    </submittedName>
</protein>
<dbReference type="AlphaFoldDB" id="A0A2N5VJ26"/>
<evidence type="ECO:0000313" key="3">
    <source>
        <dbReference type="Proteomes" id="UP000235392"/>
    </source>
</evidence>